<reference evidence="4 6" key="2">
    <citation type="submission" date="2019-08" db="EMBL/GenBank/DDBJ databases">
        <title>Complete genome sequences of Francisella adeliensis (FSC1325 and FSC1326).</title>
        <authorList>
            <person name="Ohrman C."/>
            <person name="Uneklint I."/>
            <person name="Vallesi A."/>
            <person name="Karlsson L."/>
            <person name="Sjodin A."/>
        </authorList>
    </citation>
    <scope>NUCLEOTIDE SEQUENCE [LARGE SCALE GENOMIC DNA]</scope>
    <source>
        <strain evidence="4 6">FSC1325</strain>
    </source>
</reference>
<sequence length="150" mass="17225">MKKIWILILSLSVFSSVFATGNCSDKKFDDIKSKATQMEKAWDAADLKKVVSFYDNDFIYMGDGKLYTDKQDVLKHYVDGFSTAADGKKNMGKIKLNYQYCREIDEKHQLVVLEFVWNSPSGKVVKGHDLLLWKKDSKNGNKIIVDFPQQ</sequence>
<accession>A0A2Z4Y1D6</accession>
<evidence type="ECO:0000313" key="4">
    <source>
        <dbReference type="EMBL" id="QIW11502.1"/>
    </source>
</evidence>
<protein>
    <submittedName>
        <fullName evidence="4">Nuclear transport factor 2 family protein</fullName>
    </submittedName>
</protein>
<evidence type="ECO:0000313" key="6">
    <source>
        <dbReference type="Proteomes" id="UP000681131"/>
    </source>
</evidence>
<evidence type="ECO:0000256" key="1">
    <source>
        <dbReference type="SAM" id="SignalP"/>
    </source>
</evidence>
<dbReference type="EMBL" id="CP043424">
    <property type="protein sequence ID" value="QIW11502.1"/>
    <property type="molecule type" value="Genomic_DNA"/>
</dbReference>
<feature type="domain" description="DUF4440" evidence="2">
    <location>
        <begin position="31"/>
        <end position="84"/>
    </location>
</feature>
<dbReference type="InterPro" id="IPR027843">
    <property type="entry name" value="DUF4440"/>
</dbReference>
<evidence type="ECO:0000259" key="2">
    <source>
        <dbReference type="Pfam" id="PF14534"/>
    </source>
</evidence>
<dbReference type="OrthoDB" id="5604308at2"/>
<organism evidence="3 5">
    <name type="scientific">Francisella adeliensis</name>
    <dbReference type="NCBI Taxonomy" id="2007306"/>
    <lineage>
        <taxon>Bacteria</taxon>
        <taxon>Pseudomonadati</taxon>
        <taxon>Pseudomonadota</taxon>
        <taxon>Gammaproteobacteria</taxon>
        <taxon>Thiotrichales</taxon>
        <taxon>Francisellaceae</taxon>
        <taxon>Francisella</taxon>
    </lineage>
</organism>
<dbReference type="AlphaFoldDB" id="A0A2Z4Y1D6"/>
<keyword evidence="1" id="KW-0732">Signal</keyword>
<keyword evidence="6" id="KW-1185">Reference proteome</keyword>
<dbReference type="Proteomes" id="UP000251120">
    <property type="component" value="Chromosome"/>
</dbReference>
<feature type="chain" id="PRO_5016335978" evidence="1">
    <location>
        <begin position="20"/>
        <end position="150"/>
    </location>
</feature>
<dbReference type="InterPro" id="IPR032710">
    <property type="entry name" value="NTF2-like_dom_sf"/>
</dbReference>
<dbReference type="Pfam" id="PF14534">
    <property type="entry name" value="DUF4440"/>
    <property type="match status" value="1"/>
</dbReference>
<dbReference type="EMBL" id="CP021781">
    <property type="protein sequence ID" value="AXA34688.1"/>
    <property type="molecule type" value="Genomic_DNA"/>
</dbReference>
<gene>
    <name evidence="3" type="ORF">CDH04_02060</name>
    <name evidence="4" type="ORF">FZC43_02065</name>
</gene>
<proteinExistence type="predicted"/>
<name>A0A2Z4Y1D6_9GAMM</name>
<dbReference type="Gene3D" id="3.10.450.50">
    <property type="match status" value="1"/>
</dbReference>
<reference evidence="3 5" key="1">
    <citation type="submission" date="2017-06" db="EMBL/GenBank/DDBJ databases">
        <title>Complete genome of Francisella adeliensis.</title>
        <authorList>
            <person name="Vallesi A."/>
            <person name="Sjodin A."/>
        </authorList>
    </citation>
    <scope>NUCLEOTIDE SEQUENCE [LARGE SCALE GENOMIC DNA]</scope>
    <source>
        <strain evidence="3 5">FDC440</strain>
    </source>
</reference>
<dbReference type="Proteomes" id="UP000681131">
    <property type="component" value="Chromosome"/>
</dbReference>
<evidence type="ECO:0000313" key="3">
    <source>
        <dbReference type="EMBL" id="AXA34688.1"/>
    </source>
</evidence>
<feature type="signal peptide" evidence="1">
    <location>
        <begin position="1"/>
        <end position="19"/>
    </location>
</feature>
<dbReference type="RefSeq" id="WP_112870863.1">
    <property type="nucleotide sequence ID" value="NZ_CP021781.1"/>
</dbReference>
<dbReference type="SUPFAM" id="SSF54427">
    <property type="entry name" value="NTF2-like"/>
    <property type="match status" value="1"/>
</dbReference>
<evidence type="ECO:0000313" key="5">
    <source>
        <dbReference type="Proteomes" id="UP000251120"/>
    </source>
</evidence>
<dbReference type="KEGG" id="fad:CDH04_02060"/>